<dbReference type="EMBL" id="CP155571">
    <property type="protein sequence ID" value="XFO70142.1"/>
    <property type="molecule type" value="Genomic_DNA"/>
</dbReference>
<keyword evidence="4" id="KW-1185">Reference proteome</keyword>
<feature type="compositionally biased region" description="Basic residues" evidence="1">
    <location>
        <begin position="134"/>
        <end position="150"/>
    </location>
</feature>
<accession>A0ABZ3IVQ4</accession>
<proteinExistence type="predicted"/>
<evidence type="ECO:0000256" key="1">
    <source>
        <dbReference type="SAM" id="MobiDB-lite"/>
    </source>
</evidence>
<dbReference type="EMBL" id="CP155571">
    <property type="protein sequence ID" value="XFO71825.1"/>
    <property type="molecule type" value="Genomic_DNA"/>
</dbReference>
<reference evidence="2 4" key="1">
    <citation type="submission" date="2024-05" db="EMBL/GenBank/DDBJ databases">
        <title>Isolation and characterization of Sporomusa carbonis sp. nov., a carboxydotrophic hydrogenogen in the genus of Sporomusa isolated from a charcoal burning pile.</title>
        <authorList>
            <person name="Boeer T."/>
            <person name="Rosenbaum F."/>
            <person name="Eysell L."/>
            <person name="Mueller V."/>
            <person name="Daniel R."/>
            <person name="Poehlein A."/>
        </authorList>
    </citation>
    <scope>NUCLEOTIDE SEQUENCE [LARGE SCALE GENOMIC DNA]</scope>
    <source>
        <strain evidence="2 4">DSM 3132</strain>
    </source>
</reference>
<dbReference type="Proteomes" id="UP000216052">
    <property type="component" value="Chromosome"/>
</dbReference>
<organism evidence="2 4">
    <name type="scientific">Sporomusa acidovorans (strain ATCC 49682 / DSM 3132 / Mol)</name>
    <dbReference type="NCBI Taxonomy" id="1123286"/>
    <lineage>
        <taxon>Bacteria</taxon>
        <taxon>Bacillati</taxon>
        <taxon>Bacillota</taxon>
        <taxon>Negativicutes</taxon>
        <taxon>Selenomonadales</taxon>
        <taxon>Sporomusaceae</taxon>
        <taxon>Sporomusa</taxon>
    </lineage>
</organism>
<feature type="region of interest" description="Disordered" evidence="1">
    <location>
        <begin position="132"/>
        <end position="156"/>
    </location>
</feature>
<evidence type="ECO:0000313" key="3">
    <source>
        <dbReference type="EMBL" id="XFO71825.1"/>
    </source>
</evidence>
<evidence type="ECO:0008006" key="5">
    <source>
        <dbReference type="Google" id="ProtNLM"/>
    </source>
</evidence>
<protein>
    <recommendedName>
        <fullName evidence="5">Transposase DDE domain protein</fullName>
    </recommendedName>
</protein>
<evidence type="ECO:0000313" key="4">
    <source>
        <dbReference type="Proteomes" id="UP000216052"/>
    </source>
</evidence>
<name>A0ABZ3IVQ4_SPOA4</name>
<sequence>MLKTTRSHRQFQDFLKEQLQIHYLKRGFLEPVLLQQKALASVWCSDLSKITEFVAHRYSQSVGSIARDPADMFRSLLLMELLHERSIDTWVHSMRSTPIFAVLSGFLPDDVPGVGTFYDFIKRLWMSSSTHLANKVRRPRRKPKKGKKKGEKSPLKKPGVIKRLVDRYLEHPPDFHSRPQDLFQKIFKECFVVPSAKHGILGDISALTIAGDGSSVRTGASHYGKLICSCRENGVFKCRCPRKFSDPDSSWGWDSYREEYYFGRTLYAFTAADSPYDLPVYLHFFKANRHDSLAFVYSFFDFIQSNPDCKVAQCLLDSAHDAYAIYNLLHRYDIAAFIDLNTRNEGNCSHQDEILFSKEGIPICPANHIMAYNGFCKDRQRHKWRCPKTRKTWKVSCESPCSDSPYGRVFYTREQDNLRFFTRVPRASALFKARYRRRTASERCFKRLKEDYLLERKTKTRNSCNWYFRAYSTAMCSHMDAWIKHLAINMRPLILEWSAEVFPAIS</sequence>
<evidence type="ECO:0000313" key="2">
    <source>
        <dbReference type="EMBL" id="XFO70142.1"/>
    </source>
</evidence>
<gene>
    <name evidence="2" type="ORF">SPACI_001290</name>
    <name evidence="3" type="ORF">SPACI_018660</name>
</gene>